<gene>
    <name evidence="3" type="ORF">ACFOY1_19435</name>
</gene>
<evidence type="ECO:0000313" key="4">
    <source>
        <dbReference type="Proteomes" id="UP001595848"/>
    </source>
</evidence>
<feature type="transmembrane region" description="Helical" evidence="2">
    <location>
        <begin position="40"/>
        <end position="61"/>
    </location>
</feature>
<evidence type="ECO:0000256" key="2">
    <source>
        <dbReference type="SAM" id="Phobius"/>
    </source>
</evidence>
<protein>
    <submittedName>
        <fullName evidence="3">Uncharacterized protein</fullName>
    </submittedName>
</protein>
<keyword evidence="4" id="KW-1185">Reference proteome</keyword>
<keyword evidence="2" id="KW-0472">Membrane</keyword>
<organism evidence="3 4">
    <name type="scientific">Candidimonas humi</name>
    <dbReference type="NCBI Taxonomy" id="683355"/>
    <lineage>
        <taxon>Bacteria</taxon>
        <taxon>Pseudomonadati</taxon>
        <taxon>Pseudomonadota</taxon>
        <taxon>Betaproteobacteria</taxon>
        <taxon>Burkholderiales</taxon>
        <taxon>Alcaligenaceae</taxon>
        <taxon>Candidimonas</taxon>
    </lineage>
</organism>
<evidence type="ECO:0000313" key="3">
    <source>
        <dbReference type="EMBL" id="MFC4203128.1"/>
    </source>
</evidence>
<accession>A0ABV8P4Q9</accession>
<feature type="region of interest" description="Disordered" evidence="1">
    <location>
        <begin position="1"/>
        <end position="30"/>
    </location>
</feature>
<name>A0ABV8P4Q9_9BURK</name>
<keyword evidence="2" id="KW-0812">Transmembrane</keyword>
<keyword evidence="2" id="KW-1133">Transmembrane helix</keyword>
<comment type="caution">
    <text evidence="3">The sequence shown here is derived from an EMBL/GenBank/DDBJ whole genome shotgun (WGS) entry which is preliminary data.</text>
</comment>
<dbReference type="EMBL" id="JBHSBV010000009">
    <property type="protein sequence ID" value="MFC4203128.1"/>
    <property type="molecule type" value="Genomic_DNA"/>
</dbReference>
<sequence length="65" mass="7175">MHRHYSQTAPAKWPFPPIPDGKKKAPKLTRPSKLTRASMLADICLVLAWGAMIPGMMWLGVAVGF</sequence>
<evidence type="ECO:0000256" key="1">
    <source>
        <dbReference type="SAM" id="MobiDB-lite"/>
    </source>
</evidence>
<proteinExistence type="predicted"/>
<dbReference type="RefSeq" id="WP_217962961.1">
    <property type="nucleotide sequence ID" value="NZ_JAHTBN010000001.1"/>
</dbReference>
<dbReference type="Proteomes" id="UP001595848">
    <property type="component" value="Unassembled WGS sequence"/>
</dbReference>
<reference evidence="4" key="1">
    <citation type="journal article" date="2019" name="Int. J. Syst. Evol. Microbiol.">
        <title>The Global Catalogue of Microorganisms (GCM) 10K type strain sequencing project: providing services to taxonomists for standard genome sequencing and annotation.</title>
        <authorList>
            <consortium name="The Broad Institute Genomics Platform"/>
            <consortium name="The Broad Institute Genome Sequencing Center for Infectious Disease"/>
            <person name="Wu L."/>
            <person name="Ma J."/>
        </authorList>
    </citation>
    <scope>NUCLEOTIDE SEQUENCE [LARGE SCALE GENOMIC DNA]</scope>
    <source>
        <strain evidence="4">LMG 24813</strain>
    </source>
</reference>